<evidence type="ECO:0000256" key="12">
    <source>
        <dbReference type="ARBA" id="ARBA00078369"/>
    </source>
</evidence>
<comment type="caution">
    <text evidence="18">The sequence shown here is derived from an EMBL/GenBank/DDBJ whole genome shotgun (WGS) entry which is preliminary data.</text>
</comment>
<keyword evidence="2 15" id="KW-0547">Nucleotide-binding</keyword>
<keyword evidence="3 15" id="KW-0833">Ubl conjugation pathway</keyword>
<evidence type="ECO:0000259" key="17">
    <source>
        <dbReference type="PROSITE" id="PS50127"/>
    </source>
</evidence>
<evidence type="ECO:0000256" key="10">
    <source>
        <dbReference type="ARBA" id="ARBA00076312"/>
    </source>
</evidence>
<evidence type="ECO:0000256" key="14">
    <source>
        <dbReference type="PROSITE-ProRule" id="PRU10133"/>
    </source>
</evidence>
<gene>
    <name evidence="18" type="primary">UBE2H</name>
    <name evidence="18" type="ORF">FOZ60_009052</name>
</gene>
<dbReference type="PANTHER" id="PTHR24068">
    <property type="entry name" value="UBIQUITIN-CONJUGATING ENZYME E2"/>
    <property type="match status" value="1"/>
</dbReference>
<evidence type="ECO:0000256" key="9">
    <source>
        <dbReference type="ARBA" id="ARBA00072436"/>
    </source>
</evidence>
<keyword evidence="1" id="KW-0808">Transferase</keyword>
<dbReference type="InterPro" id="IPR023313">
    <property type="entry name" value="UBQ-conjugating_AS"/>
</dbReference>
<evidence type="ECO:0000256" key="15">
    <source>
        <dbReference type="RuleBase" id="RU362109"/>
    </source>
</evidence>
<dbReference type="EMBL" id="JABANP010000365">
    <property type="protein sequence ID" value="KAF4683463.1"/>
    <property type="molecule type" value="Genomic_DNA"/>
</dbReference>
<dbReference type="InterPro" id="IPR000608">
    <property type="entry name" value="UBC"/>
</dbReference>
<reference evidence="18 19" key="1">
    <citation type="submission" date="2020-04" db="EMBL/GenBank/DDBJ databases">
        <title>Perkinsus olseni comparative genomics.</title>
        <authorList>
            <person name="Bogema D.R."/>
        </authorList>
    </citation>
    <scope>NUCLEOTIDE SEQUENCE [LARGE SCALE GENOMIC DNA]</scope>
    <source>
        <strain evidence="18">00978-12</strain>
    </source>
</reference>
<dbReference type="CDD" id="cd23797">
    <property type="entry name" value="UBCc_UBE2H"/>
    <property type="match status" value="1"/>
</dbReference>
<dbReference type="Pfam" id="PF00179">
    <property type="entry name" value="UQ_con"/>
    <property type="match status" value="1"/>
</dbReference>
<feature type="active site" description="Glycyl thioester intermediate" evidence="14">
    <location>
        <position position="88"/>
    </location>
</feature>
<keyword evidence="5" id="KW-0832">Ubl conjugation</keyword>
<dbReference type="PROSITE" id="PS50127">
    <property type="entry name" value="UBC_2"/>
    <property type="match status" value="1"/>
</dbReference>
<proteinExistence type="inferred from homology"/>
<name>A0A7J6NHT4_PEROL</name>
<dbReference type="GO" id="GO:0005524">
    <property type="term" value="F:ATP binding"/>
    <property type="evidence" value="ECO:0007669"/>
    <property type="project" value="UniProtKB-UniRule"/>
</dbReference>
<dbReference type="SMART" id="SM00212">
    <property type="entry name" value="UBCc"/>
    <property type="match status" value="1"/>
</dbReference>
<feature type="region of interest" description="Disordered" evidence="16">
    <location>
        <begin position="161"/>
        <end position="243"/>
    </location>
</feature>
<evidence type="ECO:0000256" key="13">
    <source>
        <dbReference type="ARBA" id="ARBA00082119"/>
    </source>
</evidence>
<evidence type="ECO:0000256" key="11">
    <source>
        <dbReference type="ARBA" id="ARBA00077502"/>
    </source>
</evidence>
<dbReference type="GO" id="GO:0004842">
    <property type="term" value="F:ubiquitin-protein transferase activity"/>
    <property type="evidence" value="ECO:0007669"/>
    <property type="project" value="UniProtKB-ARBA"/>
</dbReference>
<comment type="similarity">
    <text evidence="15">Belongs to the ubiquitin-conjugating enzyme family.</text>
</comment>
<evidence type="ECO:0000256" key="6">
    <source>
        <dbReference type="ARBA" id="ARBA00022990"/>
    </source>
</evidence>
<comment type="function">
    <text evidence="7">Accepts ubiquitin from the E1 complex and catalyzes its covalent attachment to other proteins. E2 ubiquitin conjugating enzyme that transfers ubiquitin to MAEA, a core component of the CTLH E3 ubiquitin-protein ligase complex. In vitro catalyzes 'Lys-11'- and 'Lys-48'-linked polyubiquitination. Capable, in vitro, to ubiquitinate histone H2A.</text>
</comment>
<organism evidence="18 19">
    <name type="scientific">Perkinsus olseni</name>
    <name type="common">Perkinsus atlanticus</name>
    <dbReference type="NCBI Taxonomy" id="32597"/>
    <lineage>
        <taxon>Eukaryota</taxon>
        <taxon>Sar</taxon>
        <taxon>Alveolata</taxon>
        <taxon>Perkinsozoa</taxon>
        <taxon>Perkinsea</taxon>
        <taxon>Perkinsida</taxon>
        <taxon>Perkinsidae</taxon>
        <taxon>Perkinsus</taxon>
    </lineage>
</organism>
<dbReference type="Gene3D" id="3.10.110.10">
    <property type="entry name" value="Ubiquitin Conjugating Enzyme"/>
    <property type="match status" value="1"/>
</dbReference>
<dbReference type="PROSITE" id="PS00183">
    <property type="entry name" value="UBC_1"/>
    <property type="match status" value="1"/>
</dbReference>
<evidence type="ECO:0000313" key="19">
    <source>
        <dbReference type="Proteomes" id="UP000541610"/>
    </source>
</evidence>
<keyword evidence="6" id="KW-0007">Acetylation</keyword>
<protein>
    <recommendedName>
        <fullName evidence="9">Ubiquitin-conjugating enzyme E2 H</fullName>
    </recommendedName>
    <alternativeName>
        <fullName evidence="12">(E3-independent) E2 ubiquitin-conjugating enzyme H</fullName>
    </alternativeName>
    <alternativeName>
        <fullName evidence="10">E2 ubiquitin-conjugating enzyme H</fullName>
    </alternativeName>
    <alternativeName>
        <fullName evidence="13">Ubiquitin carrier protein H</fullName>
    </alternativeName>
    <alternativeName>
        <fullName evidence="11">Ubiquitin-protein ligase H</fullName>
    </alternativeName>
</protein>
<evidence type="ECO:0000256" key="7">
    <source>
        <dbReference type="ARBA" id="ARBA00060202"/>
    </source>
</evidence>
<comment type="subunit">
    <text evidence="8">Interacts with MAEA and WDR26, components of the CTLH complex that contains GID4, RANBP9 and/or RANBP10, MKLN1, MAEA, RMND5A (or alternatively its paralog RMND5B), GID8, ARMC8, WDR26 and YPEL5.</text>
</comment>
<evidence type="ECO:0000256" key="16">
    <source>
        <dbReference type="SAM" id="MobiDB-lite"/>
    </source>
</evidence>
<evidence type="ECO:0000256" key="1">
    <source>
        <dbReference type="ARBA" id="ARBA00022679"/>
    </source>
</evidence>
<evidence type="ECO:0000256" key="8">
    <source>
        <dbReference type="ARBA" id="ARBA00063081"/>
    </source>
</evidence>
<evidence type="ECO:0000256" key="5">
    <source>
        <dbReference type="ARBA" id="ARBA00022843"/>
    </source>
</evidence>
<dbReference type="AlphaFoldDB" id="A0A7J6NHT4"/>
<keyword evidence="4 15" id="KW-0067">ATP-binding</keyword>
<evidence type="ECO:0000313" key="18">
    <source>
        <dbReference type="EMBL" id="KAF4683463.1"/>
    </source>
</evidence>
<dbReference type="OrthoDB" id="269518at2759"/>
<evidence type="ECO:0000256" key="3">
    <source>
        <dbReference type="ARBA" id="ARBA00022786"/>
    </source>
</evidence>
<sequence length="288" mass="31110">MSQAANRKHTDFARLMRAGYEVDADPESKNVTQDFSVLFYAPAESPYKGGMYRIHVELPEQYPFQSPSIGFKNRIFHPNIDERSGSVCLDVINQTWTPLYSLVNIFDVFLPQLLAYPNPSDPLNPDAAALMLRDKTAYDCKCQEYVRLYATATALEAVEAEDKGATQGGDGVEENPGPSRLQAGGRSQPMRMAAGSCCSTISSSTTSCQSPTALTPVIRGRDTGQDPASSPRGFGGSLETGLPSSLEEMSVDSAPDEILSSAADDAMTVSELSALELDCLDELDLDDL</sequence>
<feature type="compositionally biased region" description="Low complexity" evidence="16">
    <location>
        <begin position="196"/>
        <end position="210"/>
    </location>
</feature>
<dbReference type="FunFam" id="3.10.110.10:FF:000078">
    <property type="entry name" value="ubiquitin-conjugating enzyme E2 H isoform X2"/>
    <property type="match status" value="1"/>
</dbReference>
<evidence type="ECO:0000256" key="4">
    <source>
        <dbReference type="ARBA" id="ARBA00022840"/>
    </source>
</evidence>
<evidence type="ECO:0000256" key="2">
    <source>
        <dbReference type="ARBA" id="ARBA00022741"/>
    </source>
</evidence>
<dbReference type="InterPro" id="IPR016135">
    <property type="entry name" value="UBQ-conjugating_enzyme/RWD"/>
</dbReference>
<dbReference type="SUPFAM" id="SSF54495">
    <property type="entry name" value="UBC-like"/>
    <property type="match status" value="1"/>
</dbReference>
<accession>A0A7J6NHT4</accession>
<feature type="domain" description="UBC core" evidence="17">
    <location>
        <begin position="3"/>
        <end position="151"/>
    </location>
</feature>
<dbReference type="Proteomes" id="UP000541610">
    <property type="component" value="Unassembled WGS sequence"/>
</dbReference>